<sequence>MEEDQQEDYRFSWLGNGAWDLARRTTEWMKRRPTRRFVLHFRVGEWCKGGCQGNAGGSLLARVMVEVRLVDTIRKGRIHSDILIYTDITAFKQWDTLPSNNGICNSLRLKSKG</sequence>
<dbReference type="EMBL" id="OZ034815">
    <property type="protein sequence ID" value="CAL1369519.1"/>
    <property type="molecule type" value="Genomic_DNA"/>
</dbReference>
<gene>
    <name evidence="1" type="ORF">LTRI10_LOCUS12087</name>
</gene>
<dbReference type="Proteomes" id="UP001497516">
    <property type="component" value="Chromosome 2"/>
</dbReference>
<accession>A0AAV2D7Y0</accession>
<keyword evidence="2" id="KW-1185">Reference proteome</keyword>
<evidence type="ECO:0000313" key="1">
    <source>
        <dbReference type="EMBL" id="CAL1369519.1"/>
    </source>
</evidence>
<protein>
    <submittedName>
        <fullName evidence="1">Uncharacterized protein</fullName>
    </submittedName>
</protein>
<organism evidence="1 2">
    <name type="scientific">Linum trigynum</name>
    <dbReference type="NCBI Taxonomy" id="586398"/>
    <lineage>
        <taxon>Eukaryota</taxon>
        <taxon>Viridiplantae</taxon>
        <taxon>Streptophyta</taxon>
        <taxon>Embryophyta</taxon>
        <taxon>Tracheophyta</taxon>
        <taxon>Spermatophyta</taxon>
        <taxon>Magnoliopsida</taxon>
        <taxon>eudicotyledons</taxon>
        <taxon>Gunneridae</taxon>
        <taxon>Pentapetalae</taxon>
        <taxon>rosids</taxon>
        <taxon>fabids</taxon>
        <taxon>Malpighiales</taxon>
        <taxon>Linaceae</taxon>
        <taxon>Linum</taxon>
    </lineage>
</organism>
<evidence type="ECO:0000313" key="2">
    <source>
        <dbReference type="Proteomes" id="UP001497516"/>
    </source>
</evidence>
<proteinExistence type="predicted"/>
<dbReference type="AlphaFoldDB" id="A0AAV2D7Y0"/>
<reference evidence="1 2" key="1">
    <citation type="submission" date="2024-04" db="EMBL/GenBank/DDBJ databases">
        <authorList>
            <person name="Fracassetti M."/>
        </authorList>
    </citation>
    <scope>NUCLEOTIDE SEQUENCE [LARGE SCALE GENOMIC DNA]</scope>
</reference>
<name>A0AAV2D7Y0_9ROSI</name>